<dbReference type="GO" id="GO:0016705">
    <property type="term" value="F:oxidoreductase activity, acting on paired donors, with incorporation or reduction of molecular oxygen"/>
    <property type="evidence" value="ECO:0007669"/>
    <property type="project" value="UniProtKB-ARBA"/>
</dbReference>
<dbReference type="InterPro" id="IPR017941">
    <property type="entry name" value="Rieske_2Fe-2S"/>
</dbReference>
<keyword evidence="2" id="KW-0479">Metal-binding</keyword>
<evidence type="ECO:0000256" key="1">
    <source>
        <dbReference type="ARBA" id="ARBA00022714"/>
    </source>
</evidence>
<dbReference type="STRING" id="1111738.GCA_000427905_03500"/>
<evidence type="ECO:0000256" key="4">
    <source>
        <dbReference type="ARBA" id="ARBA00023014"/>
    </source>
</evidence>
<evidence type="ECO:0000256" key="2">
    <source>
        <dbReference type="ARBA" id="ARBA00022723"/>
    </source>
</evidence>
<dbReference type="InterPro" id="IPR038010">
    <property type="entry name" value="YhfW_C"/>
</dbReference>
<dbReference type="Pfam" id="PF01266">
    <property type="entry name" value="DAO"/>
    <property type="match status" value="1"/>
</dbReference>
<proteinExistence type="predicted"/>
<accession>A0A2W4LFJ5</accession>
<dbReference type="InterPro" id="IPR006076">
    <property type="entry name" value="FAD-dep_OxRdtase"/>
</dbReference>
<comment type="caution">
    <text evidence="7">The sequence shown here is derived from an EMBL/GenBank/DDBJ whole genome shotgun (WGS) entry which is preliminary data.</text>
</comment>
<dbReference type="GO" id="GO:0005737">
    <property type="term" value="C:cytoplasm"/>
    <property type="evidence" value="ECO:0007669"/>
    <property type="project" value="TreeGrafter"/>
</dbReference>
<evidence type="ECO:0000256" key="5">
    <source>
        <dbReference type="ARBA" id="ARBA00023157"/>
    </source>
</evidence>
<dbReference type="PROSITE" id="PS51296">
    <property type="entry name" value="RIESKE"/>
    <property type="match status" value="1"/>
</dbReference>
<dbReference type="PANTHER" id="PTHR13847:SF274">
    <property type="entry name" value="RIESKE 2FE-2S IRON-SULFUR PROTEIN YHFW-RELATED"/>
    <property type="match status" value="1"/>
</dbReference>
<evidence type="ECO:0000313" key="7">
    <source>
        <dbReference type="EMBL" id="PZM96343.1"/>
    </source>
</evidence>
<evidence type="ECO:0000256" key="3">
    <source>
        <dbReference type="ARBA" id="ARBA00023004"/>
    </source>
</evidence>
<keyword evidence="4" id="KW-0411">Iron-sulfur</keyword>
<dbReference type="GO" id="GO:0004497">
    <property type="term" value="F:monooxygenase activity"/>
    <property type="evidence" value="ECO:0007669"/>
    <property type="project" value="UniProtKB-ARBA"/>
</dbReference>
<reference evidence="7" key="1">
    <citation type="submission" date="2018-05" db="EMBL/GenBank/DDBJ databases">
        <authorList>
            <person name="Lanie J.A."/>
            <person name="Ng W.-L."/>
            <person name="Kazmierczak K.M."/>
            <person name="Andrzejewski T.M."/>
            <person name="Davidsen T.M."/>
            <person name="Wayne K.J."/>
            <person name="Tettelin H."/>
            <person name="Glass J.I."/>
            <person name="Rusch D."/>
            <person name="Podicherti R."/>
            <person name="Tsui H.-C.T."/>
            <person name="Winkler M.E."/>
        </authorList>
    </citation>
    <scope>NUCLEOTIDE SEQUENCE</scope>
    <source>
        <strain evidence="7">ZC4RG45</strain>
    </source>
</reference>
<dbReference type="InterPro" id="IPR036922">
    <property type="entry name" value="Rieske_2Fe-2S_sf"/>
</dbReference>
<keyword evidence="3" id="KW-0408">Iron</keyword>
<dbReference type="Gene3D" id="3.50.50.60">
    <property type="entry name" value="FAD/NAD(P)-binding domain"/>
    <property type="match status" value="1"/>
</dbReference>
<dbReference type="SUPFAM" id="SSF50022">
    <property type="entry name" value="ISP domain"/>
    <property type="match status" value="1"/>
</dbReference>
<dbReference type="CDD" id="cd03477">
    <property type="entry name" value="Rieske_YhfW_C"/>
    <property type="match status" value="1"/>
</dbReference>
<keyword evidence="1" id="KW-0001">2Fe-2S</keyword>
<gene>
    <name evidence="7" type="ORF">DIU77_10925</name>
</gene>
<name>A0A2W4LFJ5_9PSEU</name>
<dbReference type="EMBL" id="QGUI01000395">
    <property type="protein sequence ID" value="PZM96343.1"/>
    <property type="molecule type" value="Genomic_DNA"/>
</dbReference>
<dbReference type="GO" id="GO:0046872">
    <property type="term" value="F:metal ion binding"/>
    <property type="evidence" value="ECO:0007669"/>
    <property type="project" value="UniProtKB-KW"/>
</dbReference>
<dbReference type="SUPFAM" id="SSF51905">
    <property type="entry name" value="FAD/NAD(P)-binding domain"/>
    <property type="match status" value="1"/>
</dbReference>
<keyword evidence="5" id="KW-1015">Disulfide bond</keyword>
<dbReference type="AlphaFoldDB" id="A0A2W4LFJ5"/>
<protein>
    <submittedName>
        <fullName evidence="7">FAD-dependent oxidoreductase</fullName>
    </submittedName>
</protein>
<dbReference type="InterPro" id="IPR036188">
    <property type="entry name" value="FAD/NAD-bd_sf"/>
</dbReference>
<dbReference type="PANTHER" id="PTHR13847">
    <property type="entry name" value="SARCOSINE DEHYDROGENASE-RELATED"/>
    <property type="match status" value="1"/>
</dbReference>
<organism evidence="7">
    <name type="scientific">Thermocrispum agreste</name>
    <dbReference type="NCBI Taxonomy" id="37925"/>
    <lineage>
        <taxon>Bacteria</taxon>
        <taxon>Bacillati</taxon>
        <taxon>Actinomycetota</taxon>
        <taxon>Actinomycetes</taxon>
        <taxon>Pseudonocardiales</taxon>
        <taxon>Pseudonocardiaceae</taxon>
        <taxon>Thermocrispum</taxon>
    </lineage>
</organism>
<feature type="domain" description="Rieske" evidence="6">
    <location>
        <begin position="416"/>
        <end position="501"/>
    </location>
</feature>
<dbReference type="GO" id="GO:0016020">
    <property type="term" value="C:membrane"/>
    <property type="evidence" value="ECO:0007669"/>
    <property type="project" value="InterPro"/>
</dbReference>
<dbReference type="Gene3D" id="2.102.10.10">
    <property type="entry name" value="Rieske [2Fe-2S] iron-sulphur domain"/>
    <property type="match status" value="1"/>
</dbReference>
<evidence type="ECO:0000259" key="6">
    <source>
        <dbReference type="PROSITE" id="PS51296"/>
    </source>
</evidence>
<dbReference type="InterPro" id="IPR005805">
    <property type="entry name" value="Rieske_Fe-S_prot_C"/>
</dbReference>
<sequence>MRHHSVWTATADLPSFPALDDDIGADLVVVGGGIVGLTTALLATQAGLSRVVVLEARTLGSGTTGSTTGKVSTQHGLTYASLRRRLGDEAATWYAAANQAGMDKVVDLVEEFGIECDLTRAPSYLYTQESSRRKDLVAEAEAANQAGLAAEVVTETDLPYAVASAVRFPDQVHFHPAKYLAGLANAFVAAGGLIYENSRVVRYHERSGRVHVRTARGTIRAQNALLATLLPPGLTGGFFARAKPVRSYAFAVRLREQAPVSMSLSIDQPTRSIRPWLAPDGGNGLTMGGNGHQTGDSTDYAAAYEDLQRWAENTFDVDSCEFRWSAQDYQTFDQVPYVGRVPLHKSLYVATGFRKWGLSNGTAAALMVLDEMLGRSNPWQKVFDTGRIGDTRAVVQAAEHNLKSGVELTGGHLMRALRSPDPELKPGEGGIVKLKGDTVGAYRDPDGRLHVVKPTCTHLGCPLTWNGAETSWDCSCHGSRFTADGDILEGPAKTPLSRPHD</sequence>
<dbReference type="GO" id="GO:0051537">
    <property type="term" value="F:2 iron, 2 sulfur cluster binding"/>
    <property type="evidence" value="ECO:0007669"/>
    <property type="project" value="UniProtKB-KW"/>
</dbReference>
<dbReference type="PRINTS" id="PR00162">
    <property type="entry name" value="RIESKE"/>
</dbReference>
<dbReference type="Gene3D" id="3.30.9.10">
    <property type="entry name" value="D-Amino Acid Oxidase, subunit A, domain 2"/>
    <property type="match status" value="1"/>
</dbReference>
<dbReference type="Pfam" id="PF00355">
    <property type="entry name" value="Rieske"/>
    <property type="match status" value="1"/>
</dbReference>